<name>A0AAE2C2N0_9LAMI</name>
<comment type="function">
    <text evidence="7">Required for pre-mRNA splicing.</text>
</comment>
<dbReference type="EMBL" id="JACGWL010000003">
    <property type="protein sequence ID" value="KAK4406713.1"/>
    <property type="molecule type" value="Genomic_DNA"/>
</dbReference>
<comment type="subcellular location">
    <subcellularLocation>
        <location evidence="1 7">Nucleus</location>
    </subcellularLocation>
</comment>
<evidence type="ECO:0000313" key="10">
    <source>
        <dbReference type="Proteomes" id="UP001289374"/>
    </source>
</evidence>
<evidence type="ECO:0000256" key="4">
    <source>
        <dbReference type="ARBA" id="ARBA00022728"/>
    </source>
</evidence>
<dbReference type="GO" id="GO:0005681">
    <property type="term" value="C:spliceosomal complex"/>
    <property type="evidence" value="ECO:0007669"/>
    <property type="project" value="UniProtKB-KW"/>
</dbReference>
<evidence type="ECO:0000256" key="5">
    <source>
        <dbReference type="ARBA" id="ARBA00023187"/>
    </source>
</evidence>
<dbReference type="Pfam" id="PF03371">
    <property type="entry name" value="PRP38"/>
    <property type="match status" value="1"/>
</dbReference>
<reference evidence="9" key="1">
    <citation type="submission" date="2020-06" db="EMBL/GenBank/DDBJ databases">
        <authorList>
            <person name="Li T."/>
            <person name="Hu X."/>
            <person name="Zhang T."/>
            <person name="Song X."/>
            <person name="Zhang H."/>
            <person name="Dai N."/>
            <person name="Sheng W."/>
            <person name="Hou X."/>
            <person name="Wei L."/>
        </authorList>
    </citation>
    <scope>NUCLEOTIDE SEQUENCE</scope>
    <source>
        <strain evidence="9">K16</strain>
        <tissue evidence="9">Leaf</tissue>
    </source>
</reference>
<sequence>MANRTDPLAKSIRGTNPQNLVEKILRTKIYQNTYWKEQCFGLTAETLVDKAMEIDHLGGTHGGNRKPTPFMCLVMKMLQIQPDKEIVVEFIKNPEYKTSIQFSRTIRFILAADMLEHLAFYLRLTGTDVDVYRYLEPLYNDYRKLRLKLNDGKFTLTHVDEFIDELLTTDYSCDIALPRIRKRGRREDEDDQLADGLDSGSHEAHDKDYYGHEVQLRKEVEIGDEIIIDTDKVTMIRLCPDTQCWKSSLCFKYENFVVNLGFMVSLHWQCAAEKDRDYDRDRDYDKVYDRDRGRGRDRDGERDRERDRDRHRPRDEKDYGRERDREREREREGRERERRDRERGRRRSHSRSRSRSRDRKDRDGDDRRKRPRSSASPKRRGGRPEDARAEPRKKKEKANKDDGTDHPDPEIAEQNRLRASLGLKPLKL</sequence>
<feature type="compositionally biased region" description="Basic and acidic residues" evidence="8">
    <location>
        <begin position="398"/>
        <end position="416"/>
    </location>
</feature>
<keyword evidence="10" id="KW-1185">Reference proteome</keyword>
<feature type="compositionally biased region" description="Basic residues" evidence="8">
    <location>
        <begin position="369"/>
        <end position="381"/>
    </location>
</feature>
<proteinExistence type="inferred from homology"/>
<evidence type="ECO:0000256" key="8">
    <source>
        <dbReference type="SAM" id="MobiDB-lite"/>
    </source>
</evidence>
<dbReference type="PANTHER" id="PTHR23142">
    <property type="entry name" value="PRE-MRNA-SPLICING FACTOR 38A-RELATED"/>
    <property type="match status" value="1"/>
</dbReference>
<comment type="caution">
    <text evidence="9">The sequence shown here is derived from an EMBL/GenBank/DDBJ whole genome shotgun (WGS) entry which is preliminary data.</text>
</comment>
<accession>A0AAE2C2N0</accession>
<evidence type="ECO:0000313" key="9">
    <source>
        <dbReference type="EMBL" id="KAK4406713.1"/>
    </source>
</evidence>
<evidence type="ECO:0000256" key="7">
    <source>
        <dbReference type="RuleBase" id="RU367025"/>
    </source>
</evidence>
<dbReference type="Proteomes" id="UP001289374">
    <property type="component" value="Unassembled WGS sequence"/>
</dbReference>
<gene>
    <name evidence="9" type="ORF">Sango_0677800</name>
</gene>
<feature type="compositionally biased region" description="Basic and acidic residues" evidence="8">
    <location>
        <begin position="358"/>
        <end position="368"/>
    </location>
</feature>
<keyword evidence="5 7" id="KW-0508">mRNA splicing</keyword>
<protein>
    <recommendedName>
        <fullName evidence="7">Pre-mRNA-splicing factor 38</fullName>
    </recommendedName>
</protein>
<reference evidence="9" key="2">
    <citation type="journal article" date="2024" name="Plant">
        <title>Genomic evolution and insights into agronomic trait innovations of Sesamum species.</title>
        <authorList>
            <person name="Miao H."/>
            <person name="Wang L."/>
            <person name="Qu L."/>
            <person name="Liu H."/>
            <person name="Sun Y."/>
            <person name="Le M."/>
            <person name="Wang Q."/>
            <person name="Wei S."/>
            <person name="Zheng Y."/>
            <person name="Lin W."/>
            <person name="Duan Y."/>
            <person name="Cao H."/>
            <person name="Xiong S."/>
            <person name="Wang X."/>
            <person name="Wei L."/>
            <person name="Li C."/>
            <person name="Ma Q."/>
            <person name="Ju M."/>
            <person name="Zhao R."/>
            <person name="Li G."/>
            <person name="Mu C."/>
            <person name="Tian Q."/>
            <person name="Mei H."/>
            <person name="Zhang T."/>
            <person name="Gao T."/>
            <person name="Zhang H."/>
        </authorList>
    </citation>
    <scope>NUCLEOTIDE SEQUENCE</scope>
    <source>
        <strain evidence="9">K16</strain>
    </source>
</reference>
<feature type="compositionally biased region" description="Basic residues" evidence="8">
    <location>
        <begin position="344"/>
        <end position="357"/>
    </location>
</feature>
<keyword evidence="6 7" id="KW-0539">Nucleus</keyword>
<dbReference type="InterPro" id="IPR005037">
    <property type="entry name" value="PRP38"/>
</dbReference>
<comment type="similarity">
    <text evidence="2 7">Belongs to the PRP38 family.</text>
</comment>
<evidence type="ECO:0000256" key="3">
    <source>
        <dbReference type="ARBA" id="ARBA00022664"/>
    </source>
</evidence>
<evidence type="ECO:0000256" key="2">
    <source>
        <dbReference type="ARBA" id="ARBA00006164"/>
    </source>
</evidence>
<keyword evidence="3 7" id="KW-0507">mRNA processing</keyword>
<feature type="region of interest" description="Disordered" evidence="8">
    <location>
        <begin position="287"/>
        <end position="428"/>
    </location>
</feature>
<dbReference type="GO" id="GO:0000398">
    <property type="term" value="P:mRNA splicing, via spliceosome"/>
    <property type="evidence" value="ECO:0007669"/>
    <property type="project" value="UniProtKB-UniRule"/>
</dbReference>
<organism evidence="9 10">
    <name type="scientific">Sesamum angolense</name>
    <dbReference type="NCBI Taxonomy" id="2727404"/>
    <lineage>
        <taxon>Eukaryota</taxon>
        <taxon>Viridiplantae</taxon>
        <taxon>Streptophyta</taxon>
        <taxon>Embryophyta</taxon>
        <taxon>Tracheophyta</taxon>
        <taxon>Spermatophyta</taxon>
        <taxon>Magnoliopsida</taxon>
        <taxon>eudicotyledons</taxon>
        <taxon>Gunneridae</taxon>
        <taxon>Pentapetalae</taxon>
        <taxon>asterids</taxon>
        <taxon>lamiids</taxon>
        <taxon>Lamiales</taxon>
        <taxon>Pedaliaceae</taxon>
        <taxon>Sesamum</taxon>
    </lineage>
</organism>
<dbReference type="AlphaFoldDB" id="A0AAE2C2N0"/>
<evidence type="ECO:0000256" key="6">
    <source>
        <dbReference type="ARBA" id="ARBA00023242"/>
    </source>
</evidence>
<feature type="compositionally biased region" description="Basic and acidic residues" evidence="8">
    <location>
        <begin position="287"/>
        <end position="343"/>
    </location>
</feature>
<evidence type="ECO:0000256" key="1">
    <source>
        <dbReference type="ARBA" id="ARBA00004123"/>
    </source>
</evidence>
<keyword evidence="4 7" id="KW-0747">Spliceosome</keyword>